<name>A0A660C3T2_9PSEU</name>
<dbReference type="Proteomes" id="UP000317303">
    <property type="component" value="Unassembled WGS sequence"/>
</dbReference>
<dbReference type="PROSITE" id="PS00893">
    <property type="entry name" value="NUDIX_BOX"/>
    <property type="match status" value="1"/>
</dbReference>
<proteinExistence type="inferred from homology"/>
<dbReference type="OrthoDB" id="9786141at2"/>
<dbReference type="InterPro" id="IPR000086">
    <property type="entry name" value="NUDIX_hydrolase_dom"/>
</dbReference>
<gene>
    <name evidence="5" type="ORF">JD82_04976</name>
</gene>
<dbReference type="PROSITE" id="PS51462">
    <property type="entry name" value="NUDIX"/>
    <property type="match status" value="1"/>
</dbReference>
<dbReference type="PANTHER" id="PTHR43736">
    <property type="entry name" value="ADP-RIBOSE PYROPHOSPHATASE"/>
    <property type="match status" value="1"/>
</dbReference>
<evidence type="ECO:0000313" key="5">
    <source>
        <dbReference type="EMBL" id="TWH15988.1"/>
    </source>
</evidence>
<evidence type="ECO:0000256" key="1">
    <source>
        <dbReference type="ARBA" id="ARBA00005582"/>
    </source>
</evidence>
<dbReference type="PANTHER" id="PTHR43736:SF1">
    <property type="entry name" value="DIHYDRONEOPTERIN TRIPHOSPHATE DIPHOSPHATASE"/>
    <property type="match status" value="1"/>
</dbReference>
<keyword evidence="2 3" id="KW-0378">Hydrolase</keyword>
<dbReference type="InterPro" id="IPR015797">
    <property type="entry name" value="NUDIX_hydrolase-like_dom_sf"/>
</dbReference>
<comment type="caution">
    <text evidence="5">The sequence shown here is derived from an EMBL/GenBank/DDBJ whole genome shotgun (WGS) entry which is preliminary data.</text>
</comment>
<dbReference type="Gene3D" id="3.90.79.10">
    <property type="entry name" value="Nucleoside Triphosphate Pyrophosphohydrolase"/>
    <property type="match status" value="1"/>
</dbReference>
<protein>
    <submittedName>
        <fullName evidence="5">8-oxo-dGTP diphosphatase</fullName>
    </submittedName>
</protein>
<sequence length="153" mass="16993">MPTQALFPDTADVALFGYDAGWHILLVRRRWEPYVDYWALPGGYIETGEDTETAARRELAEETNVACHELRPVGRYATPDRDPRGLVTVAYWGIVPSATGPVGGCPRPEPADDAADARWWSINWLPALAFDHGDIAADAVQMLCTRHWAKGDE</sequence>
<organism evidence="5 6">
    <name type="scientific">Prauserella rugosa</name>
    <dbReference type="NCBI Taxonomy" id="43354"/>
    <lineage>
        <taxon>Bacteria</taxon>
        <taxon>Bacillati</taxon>
        <taxon>Actinomycetota</taxon>
        <taxon>Actinomycetes</taxon>
        <taxon>Pseudonocardiales</taxon>
        <taxon>Pseudonocardiaceae</taxon>
        <taxon>Prauserella</taxon>
    </lineage>
</organism>
<dbReference type="PRINTS" id="PR00502">
    <property type="entry name" value="NUDIXFAMILY"/>
</dbReference>
<evidence type="ECO:0000313" key="6">
    <source>
        <dbReference type="Proteomes" id="UP000317303"/>
    </source>
</evidence>
<evidence type="ECO:0000256" key="3">
    <source>
        <dbReference type="RuleBase" id="RU003476"/>
    </source>
</evidence>
<dbReference type="CDD" id="cd18873">
    <property type="entry name" value="NUDIX_NadM_like"/>
    <property type="match status" value="1"/>
</dbReference>
<dbReference type="SUPFAM" id="SSF55811">
    <property type="entry name" value="Nudix"/>
    <property type="match status" value="1"/>
</dbReference>
<feature type="domain" description="Nudix hydrolase" evidence="4">
    <location>
        <begin position="8"/>
        <end position="143"/>
    </location>
</feature>
<evidence type="ECO:0000259" key="4">
    <source>
        <dbReference type="PROSITE" id="PS51462"/>
    </source>
</evidence>
<dbReference type="Pfam" id="PF00293">
    <property type="entry name" value="NUDIX"/>
    <property type="match status" value="1"/>
</dbReference>
<keyword evidence="6" id="KW-1185">Reference proteome</keyword>
<reference evidence="5 6" key="1">
    <citation type="submission" date="2019-07" db="EMBL/GenBank/DDBJ databases">
        <title>R&amp;d 2014.</title>
        <authorList>
            <person name="Klenk H.-P."/>
        </authorList>
    </citation>
    <scope>NUCLEOTIDE SEQUENCE [LARGE SCALE GENOMIC DNA]</scope>
    <source>
        <strain evidence="5 6">DSM 43194</strain>
    </source>
</reference>
<dbReference type="RefSeq" id="WP_030534160.1">
    <property type="nucleotide sequence ID" value="NZ_JOIJ01000025.1"/>
</dbReference>
<evidence type="ECO:0000256" key="2">
    <source>
        <dbReference type="ARBA" id="ARBA00022801"/>
    </source>
</evidence>
<dbReference type="InterPro" id="IPR020476">
    <property type="entry name" value="Nudix_hydrolase"/>
</dbReference>
<dbReference type="AlphaFoldDB" id="A0A660C3T2"/>
<dbReference type="GO" id="GO:0016787">
    <property type="term" value="F:hydrolase activity"/>
    <property type="evidence" value="ECO:0007669"/>
    <property type="project" value="UniProtKB-KW"/>
</dbReference>
<accession>A0A660C3T2</accession>
<dbReference type="EMBL" id="VLJV01000002">
    <property type="protein sequence ID" value="TWH15988.1"/>
    <property type="molecule type" value="Genomic_DNA"/>
</dbReference>
<comment type="similarity">
    <text evidence="1 3">Belongs to the Nudix hydrolase family.</text>
</comment>
<dbReference type="InterPro" id="IPR020084">
    <property type="entry name" value="NUDIX_hydrolase_CS"/>
</dbReference>